<evidence type="ECO:0000313" key="2">
    <source>
        <dbReference type="Proteomes" id="UP000199040"/>
    </source>
</evidence>
<protein>
    <submittedName>
        <fullName evidence="1">Uncharacterized protein</fullName>
    </submittedName>
</protein>
<dbReference type="AlphaFoldDB" id="A0A1I3ERD2"/>
<evidence type="ECO:0000313" key="1">
    <source>
        <dbReference type="EMBL" id="SFI01535.1"/>
    </source>
</evidence>
<dbReference type="EMBL" id="FOPY01000014">
    <property type="protein sequence ID" value="SFI01535.1"/>
    <property type="molecule type" value="Genomic_DNA"/>
</dbReference>
<accession>A0A1I3ERD2</accession>
<name>A0A1I3ERD2_9GAMM</name>
<reference evidence="1 2" key="1">
    <citation type="submission" date="2016-10" db="EMBL/GenBank/DDBJ databases">
        <authorList>
            <person name="de Groot N.N."/>
        </authorList>
    </citation>
    <scope>NUCLEOTIDE SEQUENCE [LARGE SCALE GENOMIC DNA]</scope>
    <source>
        <strain evidence="1 2">CGMCC 1.6848</strain>
    </source>
</reference>
<organism evidence="1 2">
    <name type="scientific">Modicisalibacter xianhensis</name>
    <dbReference type="NCBI Taxonomy" id="442341"/>
    <lineage>
        <taxon>Bacteria</taxon>
        <taxon>Pseudomonadati</taxon>
        <taxon>Pseudomonadota</taxon>
        <taxon>Gammaproteobacteria</taxon>
        <taxon>Oceanospirillales</taxon>
        <taxon>Halomonadaceae</taxon>
        <taxon>Modicisalibacter</taxon>
    </lineage>
</organism>
<sequence length="44" mass="4973">MIHMPLHLSVRGFSILPLALFHPLYAAYGLFRMRNTAQAPLAVH</sequence>
<dbReference type="Proteomes" id="UP000199040">
    <property type="component" value="Unassembled WGS sequence"/>
</dbReference>
<gene>
    <name evidence="1" type="ORF">SAMN04487959_114130</name>
</gene>
<dbReference type="STRING" id="442341.SAMN04487959_114130"/>
<proteinExistence type="predicted"/>
<keyword evidence="2" id="KW-1185">Reference proteome</keyword>